<dbReference type="EMBL" id="MN739561">
    <property type="protein sequence ID" value="QHT13091.1"/>
    <property type="molecule type" value="Genomic_DNA"/>
</dbReference>
<evidence type="ECO:0000256" key="2">
    <source>
        <dbReference type="SAM" id="Phobius"/>
    </source>
</evidence>
<keyword evidence="2" id="KW-0472">Membrane</keyword>
<organism evidence="3">
    <name type="scientific">viral metagenome</name>
    <dbReference type="NCBI Taxonomy" id="1070528"/>
    <lineage>
        <taxon>unclassified sequences</taxon>
        <taxon>metagenomes</taxon>
        <taxon>organismal metagenomes</taxon>
    </lineage>
</organism>
<feature type="compositionally biased region" description="Basic and acidic residues" evidence="1">
    <location>
        <begin position="86"/>
        <end position="99"/>
    </location>
</feature>
<protein>
    <submittedName>
        <fullName evidence="3">Uncharacterized protein</fullName>
    </submittedName>
</protein>
<keyword evidence="2" id="KW-0812">Transmembrane</keyword>
<proteinExistence type="predicted"/>
<evidence type="ECO:0000313" key="3">
    <source>
        <dbReference type="EMBL" id="QHT13091.1"/>
    </source>
</evidence>
<feature type="compositionally biased region" description="Acidic residues" evidence="1">
    <location>
        <begin position="106"/>
        <end position="130"/>
    </location>
</feature>
<feature type="region of interest" description="Disordered" evidence="1">
    <location>
        <begin position="86"/>
        <end position="150"/>
    </location>
</feature>
<accession>A0A6C0D9E4</accession>
<feature type="compositionally biased region" description="Basic and acidic residues" evidence="1">
    <location>
        <begin position="131"/>
        <end position="143"/>
    </location>
</feature>
<keyword evidence="2" id="KW-1133">Transmembrane helix</keyword>
<sequence length="237" mass="26503">MKLSKSFSKILENKYVLYIVFFLAVTNLFSYMVANNNTAVAFFIVTAVLIYYFNKNMILVLGVPLILTSIFAVGKYKHTCRKHRQKLEGMKSMGKEGNKNMKNNGDVDENPETETETGTEPEPETEEPEQDPEKEVPEPEPEKFSGINNKKNNRIDYAATVEDAYSDLSKVLGGDGIKNLTSDTQKLMKQQLQLAEAMQSMTPLLEQAKSLIGGFDMKNFDGIASLAKNLNMPVPGQ</sequence>
<evidence type="ECO:0000256" key="1">
    <source>
        <dbReference type="SAM" id="MobiDB-lite"/>
    </source>
</evidence>
<feature type="transmembrane region" description="Helical" evidence="2">
    <location>
        <begin position="15"/>
        <end position="34"/>
    </location>
</feature>
<feature type="transmembrane region" description="Helical" evidence="2">
    <location>
        <begin position="40"/>
        <end position="73"/>
    </location>
</feature>
<dbReference type="AlphaFoldDB" id="A0A6C0D9E4"/>
<reference evidence="3" key="1">
    <citation type="journal article" date="2020" name="Nature">
        <title>Giant virus diversity and host interactions through global metagenomics.</title>
        <authorList>
            <person name="Schulz F."/>
            <person name="Roux S."/>
            <person name="Paez-Espino D."/>
            <person name="Jungbluth S."/>
            <person name="Walsh D.A."/>
            <person name="Denef V.J."/>
            <person name="McMahon K.D."/>
            <person name="Konstantinidis K.T."/>
            <person name="Eloe-Fadrosh E.A."/>
            <person name="Kyrpides N.C."/>
            <person name="Woyke T."/>
        </authorList>
    </citation>
    <scope>NUCLEOTIDE SEQUENCE</scope>
    <source>
        <strain evidence="3">GVMAG-M-3300023174-130</strain>
    </source>
</reference>
<name>A0A6C0D9E4_9ZZZZ</name>